<proteinExistence type="predicted"/>
<dbReference type="GO" id="GO:0005634">
    <property type="term" value="C:nucleus"/>
    <property type="evidence" value="ECO:0007669"/>
    <property type="project" value="UniProtKB-SubCell"/>
</dbReference>
<evidence type="ECO:0000256" key="3">
    <source>
        <dbReference type="ARBA" id="ARBA00022723"/>
    </source>
</evidence>
<evidence type="ECO:0000313" key="13">
    <source>
        <dbReference type="Proteomes" id="UP001222325"/>
    </source>
</evidence>
<feature type="domain" description="3'-5' exonuclease" evidence="11">
    <location>
        <begin position="24"/>
        <end position="206"/>
    </location>
</feature>
<feature type="compositionally biased region" description="Pro residues" evidence="10">
    <location>
        <begin position="242"/>
        <end position="256"/>
    </location>
</feature>
<gene>
    <name evidence="12" type="ORF">B0H15DRAFT_813873</name>
</gene>
<keyword evidence="5" id="KW-0269">Exonuclease</keyword>
<dbReference type="Proteomes" id="UP001222325">
    <property type="component" value="Unassembled WGS sequence"/>
</dbReference>
<reference evidence="12" key="1">
    <citation type="submission" date="2023-03" db="EMBL/GenBank/DDBJ databases">
        <title>Massive genome expansion in bonnet fungi (Mycena s.s.) driven by repeated elements and novel gene families across ecological guilds.</title>
        <authorList>
            <consortium name="Lawrence Berkeley National Laboratory"/>
            <person name="Harder C.B."/>
            <person name="Miyauchi S."/>
            <person name="Viragh M."/>
            <person name="Kuo A."/>
            <person name="Thoen E."/>
            <person name="Andreopoulos B."/>
            <person name="Lu D."/>
            <person name="Skrede I."/>
            <person name="Drula E."/>
            <person name="Henrissat B."/>
            <person name="Morin E."/>
            <person name="Kohler A."/>
            <person name="Barry K."/>
            <person name="LaButti K."/>
            <person name="Morin E."/>
            <person name="Salamov A."/>
            <person name="Lipzen A."/>
            <person name="Mereny Z."/>
            <person name="Hegedus B."/>
            <person name="Baldrian P."/>
            <person name="Stursova M."/>
            <person name="Weitz H."/>
            <person name="Taylor A."/>
            <person name="Grigoriev I.V."/>
            <person name="Nagy L.G."/>
            <person name="Martin F."/>
            <person name="Kauserud H."/>
        </authorList>
    </citation>
    <scope>NUCLEOTIDE SEQUENCE</scope>
    <source>
        <strain evidence="12">CBHHK173m</strain>
    </source>
</reference>
<dbReference type="PANTHER" id="PTHR13620:SF109">
    <property type="entry name" value="3'-5' EXONUCLEASE"/>
    <property type="match status" value="1"/>
</dbReference>
<sequence>MQDARPPPPTTRYSWQDGSTRRIYVTDTEQADEELAKAFLNNSPGRDSCGLDIEWKPNFVKGQVENPVALLQLANIDTILLLHLCHMSSFPKNLQTLLEDPNIVKAGVGIQGDAKKIYKDCSVNIRNCVDLSLLARSVDNARWKGKYNDPIGLARLVAVYEDRLMVKGKITRSNWENYLNLDQQEYASNDGHAGYALYMKLSGMLPAMPNPPNSTCYTFNSIRGRLCESSGLTWAPFNPDYDPGPPPPPRPVPVPGPSAGSSSSHRGPGPTPSSSGSSRPPGSSSRLKRPLAPVDKPRKASDAAEPTPAVKRPKRHRTYAS</sequence>
<evidence type="ECO:0000256" key="1">
    <source>
        <dbReference type="ARBA" id="ARBA00004123"/>
    </source>
</evidence>
<evidence type="ECO:0000256" key="2">
    <source>
        <dbReference type="ARBA" id="ARBA00022722"/>
    </source>
</evidence>
<comment type="caution">
    <text evidence="12">The sequence shown here is derived from an EMBL/GenBank/DDBJ whole genome shotgun (WGS) entry which is preliminary data.</text>
</comment>
<keyword evidence="6" id="KW-0460">Magnesium</keyword>
<accession>A0AAD6UKP6</accession>
<evidence type="ECO:0000256" key="7">
    <source>
        <dbReference type="ARBA" id="ARBA00023242"/>
    </source>
</evidence>
<dbReference type="InterPro" id="IPR036397">
    <property type="entry name" value="RNaseH_sf"/>
</dbReference>
<evidence type="ECO:0000256" key="8">
    <source>
        <dbReference type="ARBA" id="ARBA00040531"/>
    </source>
</evidence>
<evidence type="ECO:0000256" key="6">
    <source>
        <dbReference type="ARBA" id="ARBA00022842"/>
    </source>
</evidence>
<keyword evidence="13" id="KW-1185">Reference proteome</keyword>
<keyword evidence="4" id="KW-0378">Hydrolase</keyword>
<dbReference type="PANTHER" id="PTHR13620">
    <property type="entry name" value="3-5 EXONUCLEASE"/>
    <property type="match status" value="1"/>
</dbReference>
<dbReference type="GO" id="GO:0003676">
    <property type="term" value="F:nucleic acid binding"/>
    <property type="evidence" value="ECO:0007669"/>
    <property type="project" value="InterPro"/>
</dbReference>
<feature type="compositionally biased region" description="Low complexity" evidence="10">
    <location>
        <begin position="257"/>
        <end position="285"/>
    </location>
</feature>
<dbReference type="SUPFAM" id="SSF53098">
    <property type="entry name" value="Ribonuclease H-like"/>
    <property type="match status" value="1"/>
</dbReference>
<evidence type="ECO:0000256" key="5">
    <source>
        <dbReference type="ARBA" id="ARBA00022839"/>
    </source>
</evidence>
<evidence type="ECO:0000256" key="4">
    <source>
        <dbReference type="ARBA" id="ARBA00022801"/>
    </source>
</evidence>
<evidence type="ECO:0000259" key="11">
    <source>
        <dbReference type="SMART" id="SM00474"/>
    </source>
</evidence>
<dbReference type="Gene3D" id="3.30.420.10">
    <property type="entry name" value="Ribonuclease H-like superfamily/Ribonuclease H"/>
    <property type="match status" value="1"/>
</dbReference>
<organism evidence="12 13">
    <name type="scientific">Mycena belliarum</name>
    <dbReference type="NCBI Taxonomy" id="1033014"/>
    <lineage>
        <taxon>Eukaryota</taxon>
        <taxon>Fungi</taxon>
        <taxon>Dikarya</taxon>
        <taxon>Basidiomycota</taxon>
        <taxon>Agaricomycotina</taxon>
        <taxon>Agaricomycetes</taxon>
        <taxon>Agaricomycetidae</taxon>
        <taxon>Agaricales</taxon>
        <taxon>Marasmiineae</taxon>
        <taxon>Mycenaceae</taxon>
        <taxon>Mycena</taxon>
    </lineage>
</organism>
<dbReference type="InterPro" id="IPR012337">
    <property type="entry name" value="RNaseH-like_sf"/>
</dbReference>
<keyword evidence="3" id="KW-0479">Metal-binding</keyword>
<dbReference type="AlphaFoldDB" id="A0AAD6UKP6"/>
<protein>
    <recommendedName>
        <fullName evidence="8">3'-5' exonuclease</fullName>
    </recommendedName>
    <alternativeName>
        <fullName evidence="9">Werner Syndrome-like exonuclease</fullName>
    </alternativeName>
</protein>
<keyword evidence="7" id="KW-0539">Nucleus</keyword>
<name>A0AAD6UKP6_9AGAR</name>
<dbReference type="Pfam" id="PF01612">
    <property type="entry name" value="DNA_pol_A_exo1"/>
    <property type="match status" value="1"/>
</dbReference>
<feature type="compositionally biased region" description="Basic residues" evidence="10">
    <location>
        <begin position="311"/>
        <end position="321"/>
    </location>
</feature>
<evidence type="ECO:0000313" key="12">
    <source>
        <dbReference type="EMBL" id="KAJ7102264.1"/>
    </source>
</evidence>
<dbReference type="SMART" id="SM00474">
    <property type="entry name" value="35EXOc"/>
    <property type="match status" value="1"/>
</dbReference>
<dbReference type="InterPro" id="IPR002562">
    <property type="entry name" value="3'-5'_exonuclease_dom"/>
</dbReference>
<evidence type="ECO:0000256" key="10">
    <source>
        <dbReference type="SAM" id="MobiDB-lite"/>
    </source>
</evidence>
<dbReference type="GO" id="GO:0006139">
    <property type="term" value="P:nucleobase-containing compound metabolic process"/>
    <property type="evidence" value="ECO:0007669"/>
    <property type="project" value="InterPro"/>
</dbReference>
<evidence type="ECO:0000256" key="9">
    <source>
        <dbReference type="ARBA" id="ARBA00042761"/>
    </source>
</evidence>
<feature type="region of interest" description="Disordered" evidence="10">
    <location>
        <begin position="238"/>
        <end position="321"/>
    </location>
</feature>
<dbReference type="CDD" id="cd06141">
    <property type="entry name" value="WRN_exo"/>
    <property type="match status" value="1"/>
</dbReference>
<dbReference type="EMBL" id="JARJCN010000003">
    <property type="protein sequence ID" value="KAJ7102264.1"/>
    <property type="molecule type" value="Genomic_DNA"/>
</dbReference>
<dbReference type="InterPro" id="IPR051132">
    <property type="entry name" value="3-5_Exonuclease_domain"/>
</dbReference>
<dbReference type="GO" id="GO:0046872">
    <property type="term" value="F:metal ion binding"/>
    <property type="evidence" value="ECO:0007669"/>
    <property type="project" value="UniProtKB-KW"/>
</dbReference>
<keyword evidence="2" id="KW-0540">Nuclease</keyword>
<comment type="subcellular location">
    <subcellularLocation>
        <location evidence="1">Nucleus</location>
    </subcellularLocation>
</comment>
<dbReference type="GO" id="GO:0008408">
    <property type="term" value="F:3'-5' exonuclease activity"/>
    <property type="evidence" value="ECO:0007669"/>
    <property type="project" value="InterPro"/>
</dbReference>